<protein>
    <recommendedName>
        <fullName evidence="4">FHA domain-containing protein</fullName>
    </recommendedName>
</protein>
<evidence type="ECO:0000256" key="1">
    <source>
        <dbReference type="SAM" id="MobiDB-lite"/>
    </source>
</evidence>
<dbReference type="Gene3D" id="2.60.200.20">
    <property type="match status" value="1"/>
</dbReference>
<dbReference type="OrthoDB" id="2444046at2759"/>
<evidence type="ECO:0000313" key="3">
    <source>
        <dbReference type="Proteomes" id="UP000827284"/>
    </source>
</evidence>
<sequence>MSTSTHPIPATVATMCYKGTGQTLALLPGATIVLGRSTANGIVSPHVSRKQVEIVTTASPIFEVTAIRRGGNISLLNNKALAKDMPTVLYDGDTITLLENKFPVTFDIKQPDAVIARRGSTKTTQDSEKVSRTQESLPPTSAPATSLPKSPADHIIPDTATSRAPLEKDKTEDNFWKRVKESATDADNKMDLDDPLSENTSESGEEDQPPVAGAAASRALSSAHSDLEMESDYFSDESSLVCIDYSDLDISGTAHDPQVVEVQSDSD</sequence>
<dbReference type="CDD" id="cd22671">
    <property type="entry name" value="FHA_APTX-like"/>
    <property type="match status" value="1"/>
</dbReference>
<proteinExistence type="predicted"/>
<gene>
    <name evidence="2" type="ORF">EMPS_05689</name>
</gene>
<feature type="compositionally biased region" description="Basic and acidic residues" evidence="1">
    <location>
        <begin position="165"/>
        <end position="192"/>
    </location>
</feature>
<accession>A0A9P3LWJ3</accession>
<evidence type="ECO:0008006" key="4">
    <source>
        <dbReference type="Google" id="ProtNLM"/>
    </source>
</evidence>
<dbReference type="Proteomes" id="UP000827284">
    <property type="component" value="Unassembled WGS sequence"/>
</dbReference>
<dbReference type="EMBL" id="BQFW01000008">
    <property type="protein sequence ID" value="GJJ73331.1"/>
    <property type="molecule type" value="Genomic_DNA"/>
</dbReference>
<feature type="compositionally biased region" description="Polar residues" evidence="1">
    <location>
        <begin position="133"/>
        <end position="148"/>
    </location>
</feature>
<organism evidence="2 3">
    <name type="scientific">Entomortierella parvispora</name>
    <dbReference type="NCBI Taxonomy" id="205924"/>
    <lineage>
        <taxon>Eukaryota</taxon>
        <taxon>Fungi</taxon>
        <taxon>Fungi incertae sedis</taxon>
        <taxon>Mucoromycota</taxon>
        <taxon>Mortierellomycotina</taxon>
        <taxon>Mortierellomycetes</taxon>
        <taxon>Mortierellales</taxon>
        <taxon>Mortierellaceae</taxon>
        <taxon>Entomortierella</taxon>
    </lineage>
</organism>
<feature type="compositionally biased region" description="Low complexity" evidence="1">
    <location>
        <begin position="212"/>
        <end position="224"/>
    </location>
</feature>
<reference evidence="2" key="1">
    <citation type="submission" date="2021-11" db="EMBL/GenBank/DDBJ databases">
        <authorList>
            <person name="Herlambang A."/>
            <person name="Guo Y."/>
            <person name="Takashima Y."/>
            <person name="Nishizawa T."/>
        </authorList>
    </citation>
    <scope>NUCLEOTIDE SEQUENCE</scope>
    <source>
        <strain evidence="2">E1425</strain>
    </source>
</reference>
<reference evidence="2" key="2">
    <citation type="journal article" date="2022" name="Microbiol. Resour. Announc.">
        <title>Whole-Genome Sequence of Entomortierella parvispora E1425, a Mucoromycotan Fungus Associated with Burkholderiaceae-Related Endosymbiotic Bacteria.</title>
        <authorList>
            <person name="Herlambang A."/>
            <person name="Guo Y."/>
            <person name="Takashima Y."/>
            <person name="Narisawa K."/>
            <person name="Ohta H."/>
            <person name="Nishizawa T."/>
        </authorList>
    </citation>
    <scope>NUCLEOTIDE SEQUENCE</scope>
    <source>
        <strain evidence="2">E1425</strain>
    </source>
</reference>
<dbReference type="SUPFAM" id="SSF49879">
    <property type="entry name" value="SMAD/FHA domain"/>
    <property type="match status" value="1"/>
</dbReference>
<comment type="caution">
    <text evidence="2">The sequence shown here is derived from an EMBL/GenBank/DDBJ whole genome shotgun (WGS) entry which is preliminary data.</text>
</comment>
<evidence type="ECO:0000313" key="2">
    <source>
        <dbReference type="EMBL" id="GJJ73331.1"/>
    </source>
</evidence>
<name>A0A9P3LWJ3_9FUNG</name>
<keyword evidence="3" id="KW-1185">Reference proteome</keyword>
<dbReference type="AlphaFoldDB" id="A0A9P3LWJ3"/>
<feature type="region of interest" description="Disordered" evidence="1">
    <location>
        <begin position="116"/>
        <end position="224"/>
    </location>
</feature>
<dbReference type="InterPro" id="IPR008984">
    <property type="entry name" value="SMAD_FHA_dom_sf"/>
</dbReference>